<evidence type="ECO:0000313" key="3">
    <source>
        <dbReference type="Proteomes" id="UP000434172"/>
    </source>
</evidence>
<proteinExistence type="predicted"/>
<dbReference type="EMBL" id="WOWK01000066">
    <property type="protein sequence ID" value="KAF0321883.1"/>
    <property type="molecule type" value="Genomic_DNA"/>
</dbReference>
<dbReference type="PROSITE" id="PS51257">
    <property type="entry name" value="PROKAR_LIPOPROTEIN"/>
    <property type="match status" value="1"/>
</dbReference>
<feature type="compositionally biased region" description="Polar residues" evidence="1">
    <location>
        <begin position="54"/>
        <end position="64"/>
    </location>
</feature>
<reference evidence="2 3" key="1">
    <citation type="submission" date="2019-12" db="EMBL/GenBank/DDBJ databases">
        <title>A genome sequence resource for the geographically widespread anthracnose pathogen Colletotrichum asianum.</title>
        <authorList>
            <person name="Meng Y."/>
        </authorList>
    </citation>
    <scope>NUCLEOTIDE SEQUENCE [LARGE SCALE GENOMIC DNA]</scope>
    <source>
        <strain evidence="2 3">ICMP 18580</strain>
    </source>
</reference>
<evidence type="ECO:0000313" key="2">
    <source>
        <dbReference type="EMBL" id="KAF0321883.1"/>
    </source>
</evidence>
<feature type="region of interest" description="Disordered" evidence="1">
    <location>
        <begin position="39"/>
        <end position="121"/>
    </location>
</feature>
<name>A0A8H3W5Z0_9PEZI</name>
<keyword evidence="3" id="KW-1185">Reference proteome</keyword>
<feature type="compositionally biased region" description="Polar residues" evidence="1">
    <location>
        <begin position="106"/>
        <end position="121"/>
    </location>
</feature>
<dbReference type="AlphaFoldDB" id="A0A8H3W5Z0"/>
<evidence type="ECO:0000256" key="1">
    <source>
        <dbReference type="SAM" id="MobiDB-lite"/>
    </source>
</evidence>
<sequence length="121" mass="13228">MALKVDVLATNEITSSCPAVVLGCLGVSGPWSDLNGLWDFGGERGGNTRRRRSTASMDETSGSIEQAKEEQVSRQESSMNQKEKPERGATKVSWKSSLRSPRYAADSQSLSQFRSSQMLLL</sequence>
<dbReference type="Proteomes" id="UP000434172">
    <property type="component" value="Unassembled WGS sequence"/>
</dbReference>
<comment type="caution">
    <text evidence="2">The sequence shown here is derived from an EMBL/GenBank/DDBJ whole genome shotgun (WGS) entry which is preliminary data.</text>
</comment>
<protein>
    <submittedName>
        <fullName evidence="2">Uncharacterized protein</fullName>
    </submittedName>
</protein>
<organism evidence="2 3">
    <name type="scientific">Colletotrichum asianum</name>
    <dbReference type="NCBI Taxonomy" id="702518"/>
    <lineage>
        <taxon>Eukaryota</taxon>
        <taxon>Fungi</taxon>
        <taxon>Dikarya</taxon>
        <taxon>Ascomycota</taxon>
        <taxon>Pezizomycotina</taxon>
        <taxon>Sordariomycetes</taxon>
        <taxon>Hypocreomycetidae</taxon>
        <taxon>Glomerellales</taxon>
        <taxon>Glomerellaceae</taxon>
        <taxon>Colletotrichum</taxon>
        <taxon>Colletotrichum gloeosporioides species complex</taxon>
    </lineage>
</organism>
<accession>A0A8H3W5Z0</accession>
<gene>
    <name evidence="2" type="ORF">GQ607_010816</name>
</gene>